<dbReference type="EMBL" id="BMAO01031857">
    <property type="protein sequence ID" value="GFQ78123.1"/>
    <property type="molecule type" value="Genomic_DNA"/>
</dbReference>
<protein>
    <submittedName>
        <fullName evidence="1">Uncharacterized protein</fullName>
    </submittedName>
</protein>
<proteinExistence type="predicted"/>
<dbReference type="Proteomes" id="UP000887116">
    <property type="component" value="Unassembled WGS sequence"/>
</dbReference>
<reference evidence="1" key="1">
    <citation type="submission" date="2020-07" db="EMBL/GenBank/DDBJ databases">
        <title>Multicomponent nature underlies the extraordinary mechanical properties of spider dragline silk.</title>
        <authorList>
            <person name="Kono N."/>
            <person name="Nakamura H."/>
            <person name="Mori M."/>
            <person name="Yoshida Y."/>
            <person name="Ohtoshi R."/>
            <person name="Malay A.D."/>
            <person name="Moran D.A.P."/>
            <person name="Tomita M."/>
            <person name="Numata K."/>
            <person name="Arakawa K."/>
        </authorList>
    </citation>
    <scope>NUCLEOTIDE SEQUENCE</scope>
</reference>
<evidence type="ECO:0000313" key="2">
    <source>
        <dbReference type="Proteomes" id="UP000887116"/>
    </source>
</evidence>
<name>A0A8X6KPK0_TRICU</name>
<dbReference type="OrthoDB" id="10579164at2759"/>
<sequence>MSLGQKEKKRTSNSFFSPTPSRWWKILEITVLASPGNNAQKIARATIDPKGHLTHVMEHHPFSVSRFDLSFSSVIPPLKTRACVDRALRLLL</sequence>
<dbReference type="AlphaFoldDB" id="A0A8X6KPK0"/>
<accession>A0A8X6KPK0</accession>
<comment type="caution">
    <text evidence="1">The sequence shown here is derived from an EMBL/GenBank/DDBJ whole genome shotgun (WGS) entry which is preliminary data.</text>
</comment>
<keyword evidence="2" id="KW-1185">Reference proteome</keyword>
<gene>
    <name evidence="1" type="ORF">TNCT_246851</name>
</gene>
<organism evidence="1 2">
    <name type="scientific">Trichonephila clavata</name>
    <name type="common">Joro spider</name>
    <name type="synonym">Nephila clavata</name>
    <dbReference type="NCBI Taxonomy" id="2740835"/>
    <lineage>
        <taxon>Eukaryota</taxon>
        <taxon>Metazoa</taxon>
        <taxon>Ecdysozoa</taxon>
        <taxon>Arthropoda</taxon>
        <taxon>Chelicerata</taxon>
        <taxon>Arachnida</taxon>
        <taxon>Araneae</taxon>
        <taxon>Araneomorphae</taxon>
        <taxon>Entelegynae</taxon>
        <taxon>Araneoidea</taxon>
        <taxon>Nephilidae</taxon>
        <taxon>Trichonephila</taxon>
    </lineage>
</organism>
<evidence type="ECO:0000313" key="1">
    <source>
        <dbReference type="EMBL" id="GFQ78123.1"/>
    </source>
</evidence>